<evidence type="ECO:0000313" key="2">
    <source>
        <dbReference type="Proteomes" id="UP000319148"/>
    </source>
</evidence>
<gene>
    <name evidence="1" type="ORF">FIV46_12180</name>
</gene>
<protein>
    <submittedName>
        <fullName evidence="1">Uncharacterized protein</fullName>
    </submittedName>
</protein>
<reference evidence="2" key="1">
    <citation type="submission" date="2019-06" db="EMBL/GenBank/DDBJ databases">
        <title>The complete genome of Emcibacter congregatus ZYLT.</title>
        <authorList>
            <person name="Zhao Z."/>
        </authorList>
    </citation>
    <scope>NUCLEOTIDE SEQUENCE [LARGE SCALE GENOMIC DNA]</scope>
    <source>
        <strain evidence="2">MCCC 1A06723</strain>
    </source>
</reference>
<dbReference type="Proteomes" id="UP000319148">
    <property type="component" value="Unassembled WGS sequence"/>
</dbReference>
<organism evidence="1 2">
    <name type="scientific">Emcibacter nanhaiensis</name>
    <dbReference type="NCBI Taxonomy" id="1505037"/>
    <lineage>
        <taxon>Bacteria</taxon>
        <taxon>Pseudomonadati</taxon>
        <taxon>Pseudomonadota</taxon>
        <taxon>Alphaproteobacteria</taxon>
        <taxon>Emcibacterales</taxon>
        <taxon>Emcibacteraceae</taxon>
        <taxon>Emcibacter</taxon>
    </lineage>
</organism>
<dbReference type="OrthoDB" id="9955227at2"/>
<accession>A0A501PG17</accession>
<evidence type="ECO:0000313" key="1">
    <source>
        <dbReference type="EMBL" id="TPD58987.1"/>
    </source>
</evidence>
<keyword evidence="2" id="KW-1185">Reference proteome</keyword>
<comment type="caution">
    <text evidence="1">The sequence shown here is derived from an EMBL/GenBank/DDBJ whole genome shotgun (WGS) entry which is preliminary data.</text>
</comment>
<name>A0A501PG17_9PROT</name>
<dbReference type="RefSeq" id="WP_139941206.1">
    <property type="nucleotide sequence ID" value="NZ_JBHSYP010000002.1"/>
</dbReference>
<dbReference type="AlphaFoldDB" id="A0A501PG17"/>
<sequence length="429" mass="49186">MKKLIISCGVILVLLASYYFWESAQSNKREQETIIALKTSVENGDPVLLPIRITDVMRLQPKVAHDQEVQELLAKAIQSVVTNYQENNQSVLIKIFVNDTLKNTPSIIEIPEARKALVKATEAHFNYILDEYGAFGVEGAIEELQNKHPDYAKLPEITNVIAKVRKEVAVKEEELKRSAVVVWQNSWSEKLPDDFKGSRIKDLFEQLEQATIYAPLKDEFTTNENYKIKLEEYYSNAKVGFATIADQILLTDTNLSKDQDNFGYDAELQQFYFDASKFTLGIVEKANAGKYQGENAFGVKKDITKINWEAWQTHYEWGTVQYEWGTTDRLPEGKFPSSKRTLYGNAEIKVEMIYRADPETARQLKDKIGAAFIISLVPPYAKTTYMSNEPTLSSPVEEHYTIHRIYAHLDKVVLYRTDTMEVLSIRDYE</sequence>
<dbReference type="EMBL" id="VFIY01000015">
    <property type="protein sequence ID" value="TPD58987.1"/>
    <property type="molecule type" value="Genomic_DNA"/>
</dbReference>
<proteinExistence type="predicted"/>